<evidence type="ECO:0000256" key="1">
    <source>
        <dbReference type="SAM" id="Coils"/>
    </source>
</evidence>
<dbReference type="PANTHER" id="PTHR15577">
    <property type="entry name" value="ZINC FINGER CONTAINING PROTEIN"/>
    <property type="match status" value="1"/>
</dbReference>
<dbReference type="InterPro" id="IPR055309">
    <property type="entry name" value="Znf318-like"/>
</dbReference>
<gene>
    <name evidence="5" type="primary">LOC112050236</name>
</gene>
<evidence type="ECO:0000259" key="3">
    <source>
        <dbReference type="SMART" id="SM00451"/>
    </source>
</evidence>
<feature type="compositionally biased region" description="Low complexity" evidence="2">
    <location>
        <begin position="470"/>
        <end position="483"/>
    </location>
</feature>
<proteinExistence type="predicted"/>
<feature type="domain" description="U1-type" evidence="3">
    <location>
        <begin position="357"/>
        <end position="391"/>
    </location>
</feature>
<feature type="compositionally biased region" description="Basic and acidic residues" evidence="2">
    <location>
        <begin position="547"/>
        <end position="643"/>
    </location>
</feature>
<feature type="domain" description="U1-type" evidence="3">
    <location>
        <begin position="286"/>
        <end position="320"/>
    </location>
</feature>
<evidence type="ECO:0000313" key="4">
    <source>
        <dbReference type="Proteomes" id="UP001652582"/>
    </source>
</evidence>
<feature type="region of interest" description="Disordered" evidence="2">
    <location>
        <begin position="438"/>
        <end position="686"/>
    </location>
</feature>
<feature type="region of interest" description="Disordered" evidence="2">
    <location>
        <begin position="715"/>
        <end position="747"/>
    </location>
</feature>
<name>A0ABM3LGG4_BICAN</name>
<protein>
    <submittedName>
        <fullName evidence="5">Zinc finger matrin-type protein CG9776 isoform X1</fullName>
    </submittedName>
</protein>
<feature type="region of interest" description="Disordered" evidence="2">
    <location>
        <begin position="254"/>
        <end position="275"/>
    </location>
</feature>
<feature type="region of interest" description="Disordered" evidence="2">
    <location>
        <begin position="19"/>
        <end position="107"/>
    </location>
</feature>
<feature type="compositionally biased region" description="Polar residues" evidence="2">
    <location>
        <begin position="79"/>
        <end position="88"/>
    </location>
</feature>
<organism evidence="4 5">
    <name type="scientific">Bicyclus anynana</name>
    <name type="common">Squinting bush brown butterfly</name>
    <dbReference type="NCBI Taxonomy" id="110368"/>
    <lineage>
        <taxon>Eukaryota</taxon>
        <taxon>Metazoa</taxon>
        <taxon>Ecdysozoa</taxon>
        <taxon>Arthropoda</taxon>
        <taxon>Hexapoda</taxon>
        <taxon>Insecta</taxon>
        <taxon>Pterygota</taxon>
        <taxon>Neoptera</taxon>
        <taxon>Endopterygota</taxon>
        <taxon>Lepidoptera</taxon>
        <taxon>Glossata</taxon>
        <taxon>Ditrysia</taxon>
        <taxon>Papilionoidea</taxon>
        <taxon>Nymphalidae</taxon>
        <taxon>Satyrinae</taxon>
        <taxon>Satyrini</taxon>
        <taxon>Mycalesina</taxon>
        <taxon>Bicyclus</taxon>
    </lineage>
</organism>
<feature type="region of interest" description="Disordered" evidence="2">
    <location>
        <begin position="833"/>
        <end position="907"/>
    </location>
</feature>
<feature type="compositionally biased region" description="Basic and acidic residues" evidence="2">
    <location>
        <begin position="19"/>
        <end position="33"/>
    </location>
</feature>
<feature type="coiled-coil region" evidence="1">
    <location>
        <begin position="180"/>
        <end position="207"/>
    </location>
</feature>
<feature type="compositionally biased region" description="Basic and acidic residues" evidence="2">
    <location>
        <begin position="511"/>
        <end position="539"/>
    </location>
</feature>
<feature type="compositionally biased region" description="Basic and acidic residues" evidence="2">
    <location>
        <begin position="255"/>
        <end position="265"/>
    </location>
</feature>
<dbReference type="SMART" id="SM00451">
    <property type="entry name" value="ZnF_U1"/>
    <property type="match status" value="2"/>
</dbReference>
<dbReference type="RefSeq" id="XP_052738142.1">
    <property type="nucleotide sequence ID" value="XM_052882182.1"/>
</dbReference>
<feature type="compositionally biased region" description="Basic and acidic residues" evidence="2">
    <location>
        <begin position="661"/>
        <end position="686"/>
    </location>
</feature>
<dbReference type="GeneID" id="112050236"/>
<evidence type="ECO:0000256" key="2">
    <source>
        <dbReference type="SAM" id="MobiDB-lite"/>
    </source>
</evidence>
<keyword evidence="1" id="KW-0175">Coiled coil</keyword>
<feature type="compositionally biased region" description="Basic residues" evidence="2">
    <location>
        <begin position="486"/>
        <end position="496"/>
    </location>
</feature>
<evidence type="ECO:0000313" key="5">
    <source>
        <dbReference type="RefSeq" id="XP_052738142.1"/>
    </source>
</evidence>
<dbReference type="PANTHER" id="PTHR15577:SF2">
    <property type="entry name" value="ZINC FINGER PROTEIN 318"/>
    <property type="match status" value="1"/>
</dbReference>
<keyword evidence="4" id="KW-1185">Reference proteome</keyword>
<reference evidence="5" key="1">
    <citation type="submission" date="2025-08" db="UniProtKB">
        <authorList>
            <consortium name="RefSeq"/>
        </authorList>
    </citation>
    <scope>IDENTIFICATION</scope>
</reference>
<feature type="compositionally biased region" description="Basic residues" evidence="2">
    <location>
        <begin position="455"/>
        <end position="469"/>
    </location>
</feature>
<feature type="compositionally biased region" description="Low complexity" evidence="2">
    <location>
        <begin position="885"/>
        <end position="907"/>
    </location>
</feature>
<accession>A0ABM3LGG4</accession>
<dbReference type="InterPro" id="IPR003604">
    <property type="entry name" value="Matrin/U1-like-C_Znf_C2H2"/>
</dbReference>
<feature type="compositionally biased region" description="Low complexity" evidence="2">
    <location>
        <begin position="856"/>
        <end position="877"/>
    </location>
</feature>
<dbReference type="Proteomes" id="UP001652582">
    <property type="component" value="Chromosome 6"/>
</dbReference>
<sequence>MSRDFGRKDYYHREDRGRDWRESDYRYDKERSLARKRSRSPPPRELLKRASSPRKSDKDVLDENILSEISKLPEPSELWDNQTQNNMQEGAFPPPLGAPFPSEGSYSSNYQPSYSGVYDDFPSVASIPPPQLSDNMSTWNQMSLPPPPTPPVYNIEDQIKKEAAIETELRHQKAALSKQREDYIKKTAILKKELDTLKDQRNELRGDTKRSPSPDTKRFLKENTKLQLEIQNKLKTINNVVDMLNGIIGEQAPDIVDRDETPERSTKRKSRSPSSGKKFNYVYYDPEMHWCRVCNDFPSTAKDYLNHLHSPAHHKMAAQHMEAPWHSMTGVNEGFPSYPSAPTKRTPIRGLQFFVPSTAWYCKLCDQFIGDLHCASAHLKSLTHSKNYINFVEQNPHWETDWMSDRQKAFEKARATNKVKLEDKPHYTAHTITFSKDGFHTKSKIESPPPPVESKKKKEKKKKFKRKRSSSISSSSSSSGSYSEPKKKKKSKKRKSSEKLTEWMSSIQMERLNESDRKLLDNIKSRIRQDKEEKRHAEATEVIDLSRSSRDRDNRARDRNSRGRSRPREERGSRARERESRPRDSRSREERDKREEPRRRDDRKDDRREDRRKEDRRDEDRRNEDKDRRSPVQSETKKVDNVRKMPFIGKMPVFKSLSKNSKSEETKKEEKRKEDEEAKKRQEIDAEIQKKVAEFKEKIAKAQLERQRAELPPPQLLLPLPHFLPPAPAPPAPPPAPPVSTPQPPAPALPKDFQEALDIIFPSADQHTDMGQQDIFPGMSGLGPPGFPGIPGLMNPFPQMSLLGQPPPHLMMGFDMNNPLFGPRPQLYDTHVPLVPKPRPNNKNKHNGPDNRIMQNKNYNNRNNNNANNKATNKPNNTIVKSKPANATMQGTTTTANTSSATSTTNATKTAVASAADKNKEEMDDLAMLGIDASDVGAGI</sequence>